<dbReference type="EMBL" id="JACCKB010000027">
    <property type="protein sequence ID" value="NYZ67576.1"/>
    <property type="molecule type" value="Genomic_DNA"/>
</dbReference>
<name>A0A853IIW3_9GAMM</name>
<dbReference type="AlphaFoldDB" id="A0A853IIW3"/>
<reference evidence="1 2" key="1">
    <citation type="submission" date="2020-07" db="EMBL/GenBank/DDBJ databases">
        <title>Endozoicomonas sp. nov., isolated from sediment.</title>
        <authorList>
            <person name="Gu T."/>
        </authorList>
    </citation>
    <scope>NUCLEOTIDE SEQUENCE [LARGE SCALE GENOMIC DNA]</scope>
    <source>
        <strain evidence="1 2">SM1973</strain>
    </source>
</reference>
<evidence type="ECO:0000313" key="1">
    <source>
        <dbReference type="EMBL" id="NYZ67576.1"/>
    </source>
</evidence>
<keyword evidence="2" id="KW-1185">Reference proteome</keyword>
<dbReference type="Proteomes" id="UP000569732">
    <property type="component" value="Unassembled WGS sequence"/>
</dbReference>
<protein>
    <submittedName>
        <fullName evidence="1">Uncharacterized protein</fullName>
    </submittedName>
</protein>
<gene>
    <name evidence="1" type="ORF">H0A36_16310</name>
</gene>
<organism evidence="1 2">
    <name type="scientific">Spartinivicinus marinus</name>
    <dbReference type="NCBI Taxonomy" id="2994442"/>
    <lineage>
        <taxon>Bacteria</taxon>
        <taxon>Pseudomonadati</taxon>
        <taxon>Pseudomonadota</taxon>
        <taxon>Gammaproteobacteria</taxon>
        <taxon>Oceanospirillales</taxon>
        <taxon>Zooshikellaceae</taxon>
        <taxon>Spartinivicinus</taxon>
    </lineage>
</organism>
<dbReference type="RefSeq" id="WP_180569598.1">
    <property type="nucleotide sequence ID" value="NZ_JACCKB010000027.1"/>
</dbReference>
<proteinExistence type="predicted"/>
<accession>A0A853IIW3</accession>
<sequence>MCGGAEFVQNNERFRVFFPNPKAKLPVLQKDGSITMVPWGRRENQPGNTPQGGWARLESIQRGAWQQFTPRPVKIVVTSFMEKDETEQSRWFPLNNHEIIQGLLATDGSFQRVYVVTEPHPQSTHDSGRWPRVISLQTAVDKGESTLDEPEQTSLI</sequence>
<comment type="caution">
    <text evidence="1">The sequence shown here is derived from an EMBL/GenBank/DDBJ whole genome shotgun (WGS) entry which is preliminary data.</text>
</comment>
<evidence type="ECO:0000313" key="2">
    <source>
        <dbReference type="Proteomes" id="UP000569732"/>
    </source>
</evidence>